<reference evidence="2" key="1">
    <citation type="submission" date="2011-08" db="EMBL/GenBank/DDBJ databases">
        <authorList>
            <person name="Rombauts S."/>
        </authorList>
    </citation>
    <scope>NUCLEOTIDE SEQUENCE</scope>
    <source>
        <strain evidence="2">London</strain>
    </source>
</reference>
<dbReference type="HOGENOM" id="CLU_3320599_0_0_1"/>
<keyword evidence="2" id="KW-1185">Reference proteome</keyword>
<dbReference type="Proteomes" id="UP000015104">
    <property type="component" value="Unassembled WGS sequence"/>
</dbReference>
<dbReference type="EnsemblMetazoa" id="tetur02g00840.1">
    <property type="protein sequence ID" value="tetur02g00840.1"/>
    <property type="gene ID" value="tetur02g00840"/>
</dbReference>
<sequence length="39" mass="4843">MTIELGLNYWPIYYLVILRRRKFIHDCRFLVVGERETDL</sequence>
<evidence type="ECO:0000313" key="1">
    <source>
        <dbReference type="EnsemblMetazoa" id="tetur02g00840.1"/>
    </source>
</evidence>
<dbReference type="AlphaFoldDB" id="T1JUG3"/>
<organism evidence="1 2">
    <name type="scientific">Tetranychus urticae</name>
    <name type="common">Two-spotted spider mite</name>
    <dbReference type="NCBI Taxonomy" id="32264"/>
    <lineage>
        <taxon>Eukaryota</taxon>
        <taxon>Metazoa</taxon>
        <taxon>Ecdysozoa</taxon>
        <taxon>Arthropoda</taxon>
        <taxon>Chelicerata</taxon>
        <taxon>Arachnida</taxon>
        <taxon>Acari</taxon>
        <taxon>Acariformes</taxon>
        <taxon>Trombidiformes</taxon>
        <taxon>Prostigmata</taxon>
        <taxon>Eleutherengona</taxon>
        <taxon>Raphignathae</taxon>
        <taxon>Tetranychoidea</taxon>
        <taxon>Tetranychidae</taxon>
        <taxon>Tetranychus</taxon>
    </lineage>
</organism>
<reference evidence="1" key="2">
    <citation type="submission" date="2015-06" db="UniProtKB">
        <authorList>
            <consortium name="EnsemblMetazoa"/>
        </authorList>
    </citation>
    <scope>IDENTIFICATION</scope>
</reference>
<accession>T1JUG3</accession>
<protein>
    <submittedName>
        <fullName evidence="1">Uncharacterized protein</fullName>
    </submittedName>
</protein>
<dbReference type="EMBL" id="CAEY01000778">
    <property type="status" value="NOT_ANNOTATED_CDS"/>
    <property type="molecule type" value="Genomic_DNA"/>
</dbReference>
<evidence type="ECO:0000313" key="2">
    <source>
        <dbReference type="Proteomes" id="UP000015104"/>
    </source>
</evidence>
<name>T1JUG3_TETUR</name>
<proteinExistence type="predicted"/>